<dbReference type="Proteomes" id="UP000254601">
    <property type="component" value="Unassembled WGS sequence"/>
</dbReference>
<accession>A0A380MN18</accession>
<organism evidence="1 2">
    <name type="scientific">Suttonella ornithocola</name>
    <dbReference type="NCBI Taxonomy" id="279832"/>
    <lineage>
        <taxon>Bacteria</taxon>
        <taxon>Pseudomonadati</taxon>
        <taxon>Pseudomonadota</taxon>
        <taxon>Gammaproteobacteria</taxon>
        <taxon>Cardiobacteriales</taxon>
        <taxon>Cardiobacteriaceae</taxon>
        <taxon>Suttonella</taxon>
    </lineage>
</organism>
<name>A0A380MN18_9GAMM</name>
<gene>
    <name evidence="1" type="ORF">NCTC13337_00146</name>
</gene>
<sequence>MLNPQRSFAAAQAHYPKYATDQLRLAQQLAQAITKYCTHPIENIFEVGCGTGALSQALYQHPFPYAARYYVNDLNPIIAFPVPAKQRLTSIGDIRCCPLPTPLQMITSSSALQWLEQTLFSELSRFISHLSEKGYLAISLYIDKHYQELAQYGIGLKYHTTEKILHYLQQAGTLLWFKEQYHCEYFASPNAVLTHCRATGVNAFTASLGDIRHLLKSYPKTQQGYPLTHHSLSIIIQK</sequence>
<proteinExistence type="predicted"/>
<dbReference type="Gene3D" id="3.40.50.150">
    <property type="entry name" value="Vaccinia Virus protein VP39"/>
    <property type="match status" value="1"/>
</dbReference>
<evidence type="ECO:0000313" key="2">
    <source>
        <dbReference type="Proteomes" id="UP000254601"/>
    </source>
</evidence>
<dbReference type="GO" id="GO:0008168">
    <property type="term" value="F:methyltransferase activity"/>
    <property type="evidence" value="ECO:0007669"/>
    <property type="project" value="UniProtKB-KW"/>
</dbReference>
<dbReference type="CDD" id="cd02440">
    <property type="entry name" value="AdoMet_MTases"/>
    <property type="match status" value="1"/>
</dbReference>
<dbReference type="InterPro" id="IPR029063">
    <property type="entry name" value="SAM-dependent_MTases_sf"/>
</dbReference>
<keyword evidence="1" id="KW-0489">Methyltransferase</keyword>
<evidence type="ECO:0000313" key="1">
    <source>
        <dbReference type="EMBL" id="SUO93293.1"/>
    </source>
</evidence>
<keyword evidence="1" id="KW-0808">Transferase</keyword>
<reference evidence="1 2" key="1">
    <citation type="submission" date="2018-06" db="EMBL/GenBank/DDBJ databases">
        <authorList>
            <consortium name="Pathogen Informatics"/>
            <person name="Doyle S."/>
        </authorList>
    </citation>
    <scope>NUCLEOTIDE SEQUENCE [LARGE SCALE GENOMIC DNA]</scope>
    <source>
        <strain evidence="1 2">NCTC13337</strain>
    </source>
</reference>
<dbReference type="OrthoDB" id="9760689at2"/>
<protein>
    <submittedName>
        <fullName evidence="1">Trans-aconitate 2-methyltransferase</fullName>
    </submittedName>
</protein>
<dbReference type="SUPFAM" id="SSF53335">
    <property type="entry name" value="S-adenosyl-L-methionine-dependent methyltransferases"/>
    <property type="match status" value="1"/>
</dbReference>
<dbReference type="AlphaFoldDB" id="A0A380MN18"/>
<dbReference type="EMBL" id="UHIC01000001">
    <property type="protein sequence ID" value="SUO93293.1"/>
    <property type="molecule type" value="Genomic_DNA"/>
</dbReference>
<keyword evidence="2" id="KW-1185">Reference proteome</keyword>
<dbReference type="RefSeq" id="WP_072575669.1">
    <property type="nucleotide sequence ID" value="NZ_LWHB01000020.1"/>
</dbReference>
<dbReference type="GO" id="GO:0032259">
    <property type="term" value="P:methylation"/>
    <property type="evidence" value="ECO:0007669"/>
    <property type="project" value="UniProtKB-KW"/>
</dbReference>